<keyword evidence="7" id="KW-1185">Reference proteome</keyword>
<evidence type="ECO:0000256" key="3">
    <source>
        <dbReference type="ARBA" id="ARBA00022989"/>
    </source>
</evidence>
<dbReference type="PANTHER" id="PTHR12714">
    <property type="entry name" value="PROTEIN-S ISOPRENYLCYSTEINE O-METHYLTRANSFERASE"/>
    <property type="match status" value="1"/>
</dbReference>
<feature type="transmembrane region" description="Helical" evidence="5">
    <location>
        <begin position="61"/>
        <end position="79"/>
    </location>
</feature>
<comment type="subcellular location">
    <subcellularLocation>
        <location evidence="1">Endomembrane system</location>
        <topology evidence="1">Multi-pass membrane protein</topology>
    </subcellularLocation>
</comment>
<evidence type="ECO:0000256" key="1">
    <source>
        <dbReference type="ARBA" id="ARBA00004127"/>
    </source>
</evidence>
<dbReference type="Gene3D" id="1.20.120.1630">
    <property type="match status" value="1"/>
</dbReference>
<dbReference type="RefSeq" id="WP_213365094.1">
    <property type="nucleotide sequence ID" value="NZ_BSFM01000014.1"/>
</dbReference>
<dbReference type="AlphaFoldDB" id="A0A9W6JWU0"/>
<keyword evidence="3 5" id="KW-1133">Transmembrane helix</keyword>
<dbReference type="Proteomes" id="UP001143330">
    <property type="component" value="Unassembled WGS sequence"/>
</dbReference>
<dbReference type="EMBL" id="BSFM01000014">
    <property type="protein sequence ID" value="GLK85291.1"/>
    <property type="molecule type" value="Genomic_DNA"/>
</dbReference>
<evidence type="ECO:0000256" key="2">
    <source>
        <dbReference type="ARBA" id="ARBA00022692"/>
    </source>
</evidence>
<evidence type="ECO:0000313" key="6">
    <source>
        <dbReference type="EMBL" id="GLK85291.1"/>
    </source>
</evidence>
<feature type="transmembrane region" description="Helical" evidence="5">
    <location>
        <begin position="119"/>
        <end position="140"/>
    </location>
</feature>
<reference evidence="6" key="1">
    <citation type="journal article" date="2014" name="Int. J. Syst. Evol. Microbiol.">
        <title>Complete genome sequence of Corynebacterium casei LMG S-19264T (=DSM 44701T), isolated from a smear-ripened cheese.</title>
        <authorList>
            <consortium name="US DOE Joint Genome Institute (JGI-PGF)"/>
            <person name="Walter F."/>
            <person name="Albersmeier A."/>
            <person name="Kalinowski J."/>
            <person name="Ruckert C."/>
        </authorList>
    </citation>
    <scope>NUCLEOTIDE SEQUENCE</scope>
    <source>
        <strain evidence="6">VKM B-2789</strain>
    </source>
</reference>
<protein>
    <submittedName>
        <fullName evidence="6">Sodium:proton antiporter</fullName>
    </submittedName>
</protein>
<evidence type="ECO:0000256" key="4">
    <source>
        <dbReference type="ARBA" id="ARBA00023136"/>
    </source>
</evidence>
<keyword evidence="4 5" id="KW-0472">Membrane</keyword>
<comment type="caution">
    <text evidence="6">The sequence shown here is derived from an EMBL/GenBank/DDBJ whole genome shotgun (WGS) entry which is preliminary data.</text>
</comment>
<feature type="transmembrane region" description="Helical" evidence="5">
    <location>
        <begin position="29"/>
        <end position="49"/>
    </location>
</feature>
<feature type="transmembrane region" description="Helical" evidence="5">
    <location>
        <begin position="91"/>
        <end position="113"/>
    </location>
</feature>
<dbReference type="GO" id="GO:0012505">
    <property type="term" value="C:endomembrane system"/>
    <property type="evidence" value="ECO:0007669"/>
    <property type="project" value="UniProtKB-SubCell"/>
</dbReference>
<dbReference type="Pfam" id="PF04191">
    <property type="entry name" value="PEMT"/>
    <property type="match status" value="1"/>
</dbReference>
<reference evidence="6" key="2">
    <citation type="submission" date="2023-01" db="EMBL/GenBank/DDBJ databases">
        <authorList>
            <person name="Sun Q."/>
            <person name="Evtushenko L."/>
        </authorList>
    </citation>
    <scope>NUCLEOTIDE SEQUENCE</scope>
    <source>
        <strain evidence="6">VKM B-2789</strain>
    </source>
</reference>
<evidence type="ECO:0000256" key="5">
    <source>
        <dbReference type="SAM" id="Phobius"/>
    </source>
</evidence>
<dbReference type="PANTHER" id="PTHR12714:SF9">
    <property type="entry name" value="PROTEIN-S-ISOPRENYLCYSTEINE O-METHYLTRANSFERASE"/>
    <property type="match status" value="1"/>
</dbReference>
<gene>
    <name evidence="6" type="ORF">GCM10017653_33610</name>
</gene>
<keyword evidence="2 5" id="KW-0812">Transmembrane</keyword>
<sequence>MNDLPSPAAQAEHPKPSIDLGAVQSLRKLALFVIGALAVIVLLTGHSVWPDTIETGLHENIEMVGVALLFLAIAGRTWCSLYISGRKKSEVVALGPYSISRNPLYVFSFIGAAGAGAQFGSFSAAIAATLLTWVVFSIVVRKEERFLAERFGETYLAYKARVPRFWPNFRLWRNVDTLEIRPRMVVQTFIDACVFLAAIPLAEGIEMAQAAGWLPVLWLVP</sequence>
<evidence type="ECO:0000313" key="7">
    <source>
        <dbReference type="Proteomes" id="UP001143330"/>
    </source>
</evidence>
<dbReference type="InterPro" id="IPR007318">
    <property type="entry name" value="Phopholipid_MeTrfase"/>
</dbReference>
<dbReference type="GO" id="GO:0016740">
    <property type="term" value="F:transferase activity"/>
    <property type="evidence" value="ECO:0007669"/>
    <property type="project" value="UniProtKB-ARBA"/>
</dbReference>
<name>A0A9W6JWU0_9HYPH</name>
<proteinExistence type="predicted"/>
<organism evidence="6 7">
    <name type="scientific">Ancylobacter defluvii</name>
    <dbReference type="NCBI Taxonomy" id="1282440"/>
    <lineage>
        <taxon>Bacteria</taxon>
        <taxon>Pseudomonadati</taxon>
        <taxon>Pseudomonadota</taxon>
        <taxon>Alphaproteobacteria</taxon>
        <taxon>Hyphomicrobiales</taxon>
        <taxon>Xanthobacteraceae</taxon>
        <taxon>Ancylobacter</taxon>
    </lineage>
</organism>
<accession>A0A9W6JWU0</accession>